<evidence type="ECO:0000256" key="3">
    <source>
        <dbReference type="ARBA" id="ARBA00023014"/>
    </source>
</evidence>
<keyword evidence="6" id="KW-1185">Reference proteome</keyword>
<evidence type="ECO:0000256" key="1">
    <source>
        <dbReference type="ARBA" id="ARBA00022723"/>
    </source>
</evidence>
<reference evidence="5 6" key="1">
    <citation type="submission" date="2023-03" db="EMBL/GenBank/DDBJ databases">
        <title>Novel Species.</title>
        <authorList>
            <person name="Ma S."/>
        </authorList>
    </citation>
    <scope>NUCLEOTIDE SEQUENCE [LARGE SCALE GENOMIC DNA]</scope>
    <source>
        <strain evidence="5 6">B11</strain>
    </source>
</reference>
<sequence>MFSEEVREIARRLLAEKEVDMIIGYQWGSLPFRTSPLFAEELQDVEKMIFNPLCSVNLSRYLQRYKKSDKRLGIVAKGCDARSLIVLLQEEQFERERLKIIGVPCRGILDWRKMWDSLGNFSHDAVFWKEEGFVIEGKEYHYQDFMENTCLRCRYPNPPLYDFLVGEPLDKSNWEKFGLDYVQEMDSKSPEKRFDELYRELSSCIRCYACREACPLCYCNECFVESTHPRWTTPCPTFSDNFVFHMGRAMHLAGRCVECGACERACPVGIPIALLTIKVESIVKEYFGFEAGLSLEEKAPLLTYKENDPNEFIK</sequence>
<dbReference type="Proteomes" id="UP001461341">
    <property type="component" value="Chromosome"/>
</dbReference>
<dbReference type="Gene3D" id="1.10.1060.10">
    <property type="entry name" value="Alpha-helical ferredoxin"/>
    <property type="match status" value="1"/>
</dbReference>
<proteinExistence type="predicted"/>
<evidence type="ECO:0000256" key="2">
    <source>
        <dbReference type="ARBA" id="ARBA00023004"/>
    </source>
</evidence>
<evidence type="ECO:0000313" key="6">
    <source>
        <dbReference type="Proteomes" id="UP001461341"/>
    </source>
</evidence>
<keyword evidence="2" id="KW-0408">Iron</keyword>
<dbReference type="EMBL" id="CP121689">
    <property type="protein sequence ID" value="WZL76664.1"/>
    <property type="molecule type" value="Genomic_DNA"/>
</dbReference>
<dbReference type="Pfam" id="PF13534">
    <property type="entry name" value="Fer4_17"/>
    <property type="match status" value="1"/>
</dbReference>
<dbReference type="InterPro" id="IPR017900">
    <property type="entry name" value="4Fe4S_Fe_S_CS"/>
</dbReference>
<organism evidence="5 6">
    <name type="scientific">Thermatribacter velox</name>
    <dbReference type="NCBI Taxonomy" id="3039681"/>
    <lineage>
        <taxon>Bacteria</taxon>
        <taxon>Pseudomonadati</taxon>
        <taxon>Atribacterota</taxon>
        <taxon>Atribacteria</taxon>
        <taxon>Atribacterales</taxon>
        <taxon>Thermatribacteraceae</taxon>
        <taxon>Thermatribacter</taxon>
    </lineage>
</organism>
<accession>A0ABZ2YCE5</accession>
<dbReference type="RefSeq" id="WP_369018828.1">
    <property type="nucleotide sequence ID" value="NZ_CP121689.1"/>
</dbReference>
<name>A0ABZ2YCE5_9BACT</name>
<evidence type="ECO:0000313" key="5">
    <source>
        <dbReference type="EMBL" id="WZL76664.1"/>
    </source>
</evidence>
<dbReference type="SUPFAM" id="SSF46548">
    <property type="entry name" value="alpha-helical ferredoxin"/>
    <property type="match status" value="1"/>
</dbReference>
<keyword evidence="3" id="KW-0411">Iron-sulfur</keyword>
<evidence type="ECO:0000259" key="4">
    <source>
        <dbReference type="PROSITE" id="PS51379"/>
    </source>
</evidence>
<keyword evidence="1" id="KW-0479">Metal-binding</keyword>
<feature type="domain" description="4Fe-4S ferredoxin-type" evidence="4">
    <location>
        <begin position="247"/>
        <end position="276"/>
    </location>
</feature>
<dbReference type="PROSITE" id="PS00198">
    <property type="entry name" value="4FE4S_FER_1"/>
    <property type="match status" value="1"/>
</dbReference>
<protein>
    <submittedName>
        <fullName evidence="5">4Fe-4S dicluster domain-containing protein</fullName>
    </submittedName>
</protein>
<dbReference type="InterPro" id="IPR017896">
    <property type="entry name" value="4Fe4S_Fe-S-bd"/>
</dbReference>
<gene>
    <name evidence="5" type="ORF">QBE54_02710</name>
</gene>
<dbReference type="PROSITE" id="PS51379">
    <property type="entry name" value="4FE4S_FER_2"/>
    <property type="match status" value="1"/>
</dbReference>
<dbReference type="InterPro" id="IPR009051">
    <property type="entry name" value="Helical_ferredxn"/>
</dbReference>